<protein>
    <submittedName>
        <fullName evidence="1">Uncharacterized protein</fullName>
    </submittedName>
</protein>
<dbReference type="RefSeq" id="WP_377243777.1">
    <property type="nucleotide sequence ID" value="NZ_JBHLXP010000003.1"/>
</dbReference>
<organism evidence="1 2">
    <name type="scientific">Rheinheimera tilapiae</name>
    <dbReference type="NCBI Taxonomy" id="875043"/>
    <lineage>
        <taxon>Bacteria</taxon>
        <taxon>Pseudomonadati</taxon>
        <taxon>Pseudomonadota</taxon>
        <taxon>Gammaproteobacteria</taxon>
        <taxon>Chromatiales</taxon>
        <taxon>Chromatiaceae</taxon>
        <taxon>Rheinheimera</taxon>
    </lineage>
</organism>
<reference evidence="1 2" key="1">
    <citation type="submission" date="2024-09" db="EMBL/GenBank/DDBJ databases">
        <authorList>
            <person name="Sun Q."/>
            <person name="Mori K."/>
        </authorList>
    </citation>
    <scope>NUCLEOTIDE SEQUENCE [LARGE SCALE GENOMIC DNA]</scope>
    <source>
        <strain evidence="1 2">KCTC 23315</strain>
    </source>
</reference>
<proteinExistence type="predicted"/>
<evidence type="ECO:0000313" key="1">
    <source>
        <dbReference type="EMBL" id="MFC0048893.1"/>
    </source>
</evidence>
<name>A0ABV6BHA0_9GAMM</name>
<dbReference type="Proteomes" id="UP001589813">
    <property type="component" value="Unassembled WGS sequence"/>
</dbReference>
<sequence>MLDAFLEQKSKQLVFYLARYLRGQLPHQEMHLFIWDTLEEWAQLKISNKTPQSFREMVFWHLVYQLEFCSESDLKTDRHLRRELHQCMGYLLGKTQVHADFVGIRP</sequence>
<evidence type="ECO:0000313" key="2">
    <source>
        <dbReference type="Proteomes" id="UP001589813"/>
    </source>
</evidence>
<dbReference type="EMBL" id="JBHLXP010000003">
    <property type="protein sequence ID" value="MFC0048893.1"/>
    <property type="molecule type" value="Genomic_DNA"/>
</dbReference>
<accession>A0ABV6BHA0</accession>
<keyword evidence="2" id="KW-1185">Reference proteome</keyword>
<gene>
    <name evidence="1" type="ORF">ACFFJP_11420</name>
</gene>
<comment type="caution">
    <text evidence="1">The sequence shown here is derived from an EMBL/GenBank/DDBJ whole genome shotgun (WGS) entry which is preliminary data.</text>
</comment>